<keyword evidence="3" id="KW-1185">Reference proteome</keyword>
<evidence type="ECO:0000313" key="3">
    <source>
        <dbReference type="Proteomes" id="UP000299102"/>
    </source>
</evidence>
<proteinExistence type="predicted"/>
<dbReference type="Proteomes" id="UP000299102">
    <property type="component" value="Unassembled WGS sequence"/>
</dbReference>
<dbReference type="AlphaFoldDB" id="A0A4C2A1J2"/>
<gene>
    <name evidence="2" type="ORF">EVAR_69523_1</name>
</gene>
<feature type="region of interest" description="Disordered" evidence="1">
    <location>
        <begin position="58"/>
        <end position="82"/>
    </location>
</feature>
<sequence>MAGHSPRAWPSQAARERENNSVCREFHFDYEMTQFFGVKPACLRYFGVATCGGYLRLDGGRPRRPAHSESSTSDMRHPCTDK</sequence>
<name>A0A4C2A1J2_EUMVA</name>
<protein>
    <submittedName>
        <fullName evidence="2">Uncharacterized protein</fullName>
    </submittedName>
</protein>
<evidence type="ECO:0000256" key="1">
    <source>
        <dbReference type="SAM" id="MobiDB-lite"/>
    </source>
</evidence>
<organism evidence="2 3">
    <name type="scientific">Eumeta variegata</name>
    <name type="common">Bagworm moth</name>
    <name type="synonym">Eumeta japonica</name>
    <dbReference type="NCBI Taxonomy" id="151549"/>
    <lineage>
        <taxon>Eukaryota</taxon>
        <taxon>Metazoa</taxon>
        <taxon>Ecdysozoa</taxon>
        <taxon>Arthropoda</taxon>
        <taxon>Hexapoda</taxon>
        <taxon>Insecta</taxon>
        <taxon>Pterygota</taxon>
        <taxon>Neoptera</taxon>
        <taxon>Endopterygota</taxon>
        <taxon>Lepidoptera</taxon>
        <taxon>Glossata</taxon>
        <taxon>Ditrysia</taxon>
        <taxon>Tineoidea</taxon>
        <taxon>Psychidae</taxon>
        <taxon>Oiketicinae</taxon>
        <taxon>Eumeta</taxon>
    </lineage>
</organism>
<reference evidence="2 3" key="1">
    <citation type="journal article" date="2019" name="Commun. Biol.">
        <title>The bagworm genome reveals a unique fibroin gene that provides high tensile strength.</title>
        <authorList>
            <person name="Kono N."/>
            <person name="Nakamura H."/>
            <person name="Ohtoshi R."/>
            <person name="Tomita M."/>
            <person name="Numata K."/>
            <person name="Arakawa K."/>
        </authorList>
    </citation>
    <scope>NUCLEOTIDE SEQUENCE [LARGE SCALE GENOMIC DNA]</scope>
</reference>
<accession>A0A4C2A1J2</accession>
<comment type="caution">
    <text evidence="2">The sequence shown here is derived from an EMBL/GenBank/DDBJ whole genome shotgun (WGS) entry which is preliminary data.</text>
</comment>
<evidence type="ECO:0000313" key="2">
    <source>
        <dbReference type="EMBL" id="GBP93622.1"/>
    </source>
</evidence>
<dbReference type="EMBL" id="BGZK01002398">
    <property type="protein sequence ID" value="GBP93622.1"/>
    <property type="molecule type" value="Genomic_DNA"/>
</dbReference>